<name>A0ABS2EYK2_9BACE</name>
<evidence type="ECO:0000313" key="1">
    <source>
        <dbReference type="EMBL" id="MBM6759624.1"/>
    </source>
</evidence>
<sequence>MNKLSRREEEKQTVEQMIRFYCRHKEGNSTLCKDCKELLDYAHQRLAHCPFGEQKKTCRQCPVHCYRPEMKQRIKEVMRYAGPRMLWHYPIWTLKHLWRER</sequence>
<dbReference type="EMBL" id="JACJJW010000049">
    <property type="protein sequence ID" value="MBM6759624.1"/>
    <property type="molecule type" value="Genomic_DNA"/>
</dbReference>
<evidence type="ECO:0000313" key="2">
    <source>
        <dbReference type="Proteomes" id="UP000703295"/>
    </source>
</evidence>
<dbReference type="RefSeq" id="WP_204476972.1">
    <property type="nucleotide sequence ID" value="NZ_CATVUC010000010.1"/>
</dbReference>
<proteinExistence type="predicted"/>
<reference evidence="1 2" key="1">
    <citation type="journal article" date="2021" name="Sci. Rep.">
        <title>The distribution of antibiotic resistance genes in chicken gut microbiota commensals.</title>
        <authorList>
            <person name="Juricova H."/>
            <person name="Matiasovicova J."/>
            <person name="Kubasova T."/>
            <person name="Cejkova D."/>
            <person name="Rychlik I."/>
        </authorList>
    </citation>
    <scope>NUCLEOTIDE SEQUENCE [LARGE SCALE GENOMIC DNA]</scope>
    <source>
        <strain evidence="1 2">An801</strain>
    </source>
</reference>
<organism evidence="1 2">
    <name type="scientific">Bacteroides mediterraneensis</name>
    <dbReference type="NCBI Taxonomy" id="1841856"/>
    <lineage>
        <taxon>Bacteria</taxon>
        <taxon>Pseudomonadati</taxon>
        <taxon>Bacteroidota</taxon>
        <taxon>Bacteroidia</taxon>
        <taxon>Bacteroidales</taxon>
        <taxon>Bacteroidaceae</taxon>
        <taxon>Bacteroides</taxon>
    </lineage>
</organism>
<keyword evidence="2" id="KW-1185">Reference proteome</keyword>
<comment type="caution">
    <text evidence="1">The sequence shown here is derived from an EMBL/GenBank/DDBJ whole genome shotgun (WGS) entry which is preliminary data.</text>
</comment>
<accession>A0ABS2EYK2</accession>
<dbReference type="Pfam" id="PF11756">
    <property type="entry name" value="YgbA_NO"/>
    <property type="match status" value="1"/>
</dbReference>
<dbReference type="InterPro" id="IPR020483">
    <property type="entry name" value="Uncharacterised_YgbA"/>
</dbReference>
<gene>
    <name evidence="1" type="ORF">H6A31_13200</name>
</gene>
<protein>
    <submittedName>
        <fullName evidence="1">Nitrous oxide-stimulated promoter family protein</fullName>
    </submittedName>
</protein>
<dbReference type="Proteomes" id="UP000703295">
    <property type="component" value="Unassembled WGS sequence"/>
</dbReference>
<dbReference type="NCBIfam" id="NF007714">
    <property type="entry name" value="PRK10410.1-2"/>
    <property type="match status" value="1"/>
</dbReference>